<dbReference type="AlphaFoldDB" id="A0A016XKY8"/>
<dbReference type="OrthoDB" id="9180993at2"/>
<accession>A0A016XKY8</accession>
<dbReference type="EMBL" id="JEMG01000001">
    <property type="protein sequence ID" value="EYC51888.1"/>
    <property type="molecule type" value="Genomic_DNA"/>
</dbReference>
<organism evidence="1 2">
    <name type="scientific">Hylemonella gracilis str. Niagara R</name>
    <dbReference type="NCBI Taxonomy" id="1458275"/>
    <lineage>
        <taxon>Bacteria</taxon>
        <taxon>Pseudomonadati</taxon>
        <taxon>Pseudomonadota</taxon>
        <taxon>Betaproteobacteria</taxon>
        <taxon>Burkholderiales</taxon>
        <taxon>Comamonadaceae</taxon>
        <taxon>Hylemonella</taxon>
    </lineage>
</organism>
<proteinExistence type="predicted"/>
<dbReference type="Proteomes" id="UP000023268">
    <property type="component" value="Unassembled WGS sequence"/>
</dbReference>
<comment type="caution">
    <text evidence="1">The sequence shown here is derived from an EMBL/GenBank/DDBJ whole genome shotgun (WGS) entry which is preliminary data.</text>
</comment>
<reference evidence="1 2" key="1">
    <citation type="submission" date="2014-02" db="EMBL/GenBank/DDBJ databases">
        <title>Draft Genome of Hylemonella gracilis isolated from the Niagara River.</title>
        <authorList>
            <person name="Pawlowski D.R."/>
            <person name="Koudelka G.B."/>
        </authorList>
    </citation>
    <scope>NUCLEOTIDE SEQUENCE [LARGE SCALE GENOMIC DNA]</scope>
    <source>
        <strain evidence="1 2">Niagara R</strain>
    </source>
</reference>
<evidence type="ECO:0008006" key="3">
    <source>
        <dbReference type="Google" id="ProtNLM"/>
    </source>
</evidence>
<name>A0A016XKY8_9BURK</name>
<dbReference type="RefSeq" id="WP_051509795.1">
    <property type="nucleotide sequence ID" value="NZ_JEMG01000001.1"/>
</dbReference>
<protein>
    <recommendedName>
        <fullName evidence="3">DUF4156 domain-containing protein</fullName>
    </recommendedName>
</protein>
<evidence type="ECO:0000313" key="1">
    <source>
        <dbReference type="EMBL" id="EYC51888.1"/>
    </source>
</evidence>
<gene>
    <name evidence="1" type="ORF">AZ34_13010</name>
</gene>
<sequence length="121" mass="13128">MKHLFIPESGRGMRLRVPAGVQIGALILLAWGVSACSALNPREHQDIRLAKDVEVFSCQHLGSTSVTVWAGVGPVTRTSDAVEENLLIEARRQAFRMGGNALVRGASAELGQRAFEVYRCP</sequence>
<evidence type="ECO:0000313" key="2">
    <source>
        <dbReference type="Proteomes" id="UP000023268"/>
    </source>
</evidence>
<dbReference type="STRING" id="1458275.AZ34_13010"/>